<evidence type="ECO:0000256" key="3">
    <source>
        <dbReference type="ARBA" id="ARBA00023125"/>
    </source>
</evidence>
<accession>A0A195BPD9</accession>
<feature type="compositionally biased region" description="Basic residues" evidence="6">
    <location>
        <begin position="37"/>
        <end position="47"/>
    </location>
</feature>
<evidence type="ECO:0000256" key="5">
    <source>
        <dbReference type="ARBA" id="ARBA00023242"/>
    </source>
</evidence>
<evidence type="ECO:0000259" key="7">
    <source>
        <dbReference type="PROSITE" id="PS50888"/>
    </source>
</evidence>
<feature type="region of interest" description="Disordered" evidence="6">
    <location>
        <begin position="18"/>
        <end position="57"/>
    </location>
</feature>
<keyword evidence="3" id="KW-0238">DNA-binding</keyword>
<evidence type="ECO:0000256" key="4">
    <source>
        <dbReference type="ARBA" id="ARBA00023163"/>
    </source>
</evidence>
<keyword evidence="9" id="KW-1185">Reference proteome</keyword>
<name>A0A195BPD9_9HYME</name>
<feature type="compositionally biased region" description="Basic and acidic residues" evidence="6">
    <location>
        <begin position="123"/>
        <end position="144"/>
    </location>
</feature>
<evidence type="ECO:0000256" key="2">
    <source>
        <dbReference type="ARBA" id="ARBA00023015"/>
    </source>
</evidence>
<dbReference type="GO" id="GO:0000981">
    <property type="term" value="F:DNA-binding transcription factor activity, RNA polymerase II-specific"/>
    <property type="evidence" value="ECO:0007669"/>
    <property type="project" value="TreeGrafter"/>
</dbReference>
<keyword evidence="2" id="KW-0805">Transcription regulation</keyword>
<dbReference type="Gene3D" id="4.10.280.10">
    <property type="entry name" value="Helix-loop-helix DNA-binding domain"/>
    <property type="match status" value="1"/>
</dbReference>
<dbReference type="GO" id="GO:0000978">
    <property type="term" value="F:RNA polymerase II cis-regulatory region sequence-specific DNA binding"/>
    <property type="evidence" value="ECO:0007669"/>
    <property type="project" value="TreeGrafter"/>
</dbReference>
<protein>
    <submittedName>
        <fullName evidence="8">Max dimerization protein 1</fullName>
    </submittedName>
</protein>
<dbReference type="PANTHER" id="PTHR11969">
    <property type="entry name" value="MAX DIMERIZATION, MAD"/>
    <property type="match status" value="1"/>
</dbReference>
<dbReference type="Pfam" id="PF00010">
    <property type="entry name" value="HLH"/>
    <property type="match status" value="1"/>
</dbReference>
<dbReference type="Proteomes" id="UP000078540">
    <property type="component" value="Unassembled WGS sequence"/>
</dbReference>
<evidence type="ECO:0000313" key="9">
    <source>
        <dbReference type="Proteomes" id="UP000078540"/>
    </source>
</evidence>
<dbReference type="PROSITE" id="PS50888">
    <property type="entry name" value="BHLH"/>
    <property type="match status" value="1"/>
</dbReference>
<organism evidence="8 9">
    <name type="scientific">Atta colombica</name>
    <dbReference type="NCBI Taxonomy" id="520822"/>
    <lineage>
        <taxon>Eukaryota</taxon>
        <taxon>Metazoa</taxon>
        <taxon>Ecdysozoa</taxon>
        <taxon>Arthropoda</taxon>
        <taxon>Hexapoda</taxon>
        <taxon>Insecta</taxon>
        <taxon>Pterygota</taxon>
        <taxon>Neoptera</taxon>
        <taxon>Endopterygota</taxon>
        <taxon>Hymenoptera</taxon>
        <taxon>Apocrita</taxon>
        <taxon>Aculeata</taxon>
        <taxon>Formicoidea</taxon>
        <taxon>Formicidae</taxon>
        <taxon>Myrmicinae</taxon>
        <taxon>Atta</taxon>
    </lineage>
</organism>
<evidence type="ECO:0000256" key="1">
    <source>
        <dbReference type="ARBA" id="ARBA00004123"/>
    </source>
</evidence>
<dbReference type="EMBL" id="KQ976433">
    <property type="protein sequence ID" value="KYM87319.1"/>
    <property type="molecule type" value="Genomic_DNA"/>
</dbReference>
<dbReference type="GO" id="GO:0046983">
    <property type="term" value="F:protein dimerization activity"/>
    <property type="evidence" value="ECO:0007669"/>
    <property type="project" value="InterPro"/>
</dbReference>
<dbReference type="CDD" id="cd11401">
    <property type="entry name" value="bHLHzip_Mad"/>
    <property type="match status" value="1"/>
</dbReference>
<feature type="region of interest" description="Disordered" evidence="6">
    <location>
        <begin position="111"/>
        <end position="144"/>
    </location>
</feature>
<feature type="compositionally biased region" description="Low complexity" evidence="6">
    <location>
        <begin position="204"/>
        <end position="227"/>
    </location>
</feature>
<dbReference type="PANTHER" id="PTHR11969:SF54">
    <property type="entry name" value="MAD-LIKE PROTEIN 1"/>
    <property type="match status" value="1"/>
</dbReference>
<reference evidence="8 9" key="1">
    <citation type="submission" date="2015-09" db="EMBL/GenBank/DDBJ databases">
        <title>Atta colombica WGS genome.</title>
        <authorList>
            <person name="Nygaard S."/>
            <person name="Hu H."/>
            <person name="Boomsma J."/>
            <person name="Zhang G."/>
        </authorList>
    </citation>
    <scope>NUCLEOTIDE SEQUENCE [LARGE SCALE GENOMIC DNA]</scope>
    <source>
        <strain evidence="8">Treedump-2</strain>
        <tissue evidence="8">Whole body</tissue>
    </source>
</reference>
<sequence>MSIAALLQAAEYIERREREAEHGYASTMPIPDDMRTITKRPKTKKSQGSRTTHNELEKNRRAHLRTCLEKLKLLVPLGPETSRHTTLGLLTKAKRFIKKHCFPIEIGSEGTNGRRKSYRRCKERQSKNLEDRERKHTIHKEQLSREHRFLRRRLEQLTNQTGLHGLHALHGLHGLSTSAPTGSVAATAASAAMLSKRRSISECSLGTASTSSTGSSSNSDRSAGSPSISESDEVDVIGYTSNQSDTDDHSSVQSSSDSGVAMSTSRLTLSEMMDNL</sequence>
<dbReference type="InterPro" id="IPR011598">
    <property type="entry name" value="bHLH_dom"/>
</dbReference>
<keyword evidence="4" id="KW-0804">Transcription</keyword>
<evidence type="ECO:0000256" key="6">
    <source>
        <dbReference type="SAM" id="MobiDB-lite"/>
    </source>
</evidence>
<keyword evidence="5" id="KW-0539">Nucleus</keyword>
<proteinExistence type="predicted"/>
<dbReference type="GO" id="GO:0005634">
    <property type="term" value="C:nucleus"/>
    <property type="evidence" value="ECO:0007669"/>
    <property type="project" value="UniProtKB-SubCell"/>
</dbReference>
<feature type="region of interest" description="Disordered" evidence="6">
    <location>
        <begin position="199"/>
        <end position="276"/>
    </location>
</feature>
<evidence type="ECO:0000313" key="8">
    <source>
        <dbReference type="EMBL" id="KYM87319.1"/>
    </source>
</evidence>
<gene>
    <name evidence="8" type="ORF">ALC53_03505</name>
</gene>
<feature type="domain" description="BHLH" evidence="7">
    <location>
        <begin position="48"/>
        <end position="100"/>
    </location>
</feature>
<comment type="subcellular location">
    <subcellularLocation>
        <location evidence="1">Nucleus</location>
    </subcellularLocation>
</comment>
<dbReference type="SUPFAM" id="SSF47459">
    <property type="entry name" value="HLH, helix-loop-helix DNA-binding domain"/>
    <property type="match status" value="1"/>
</dbReference>
<dbReference type="AlphaFoldDB" id="A0A195BPD9"/>
<dbReference type="SMART" id="SM00353">
    <property type="entry name" value="HLH"/>
    <property type="match status" value="1"/>
</dbReference>
<dbReference type="STRING" id="520822.A0A195BPD9"/>
<dbReference type="InterPro" id="IPR036638">
    <property type="entry name" value="HLH_DNA-bd_sf"/>
</dbReference>
<feature type="compositionally biased region" description="Basic residues" evidence="6">
    <location>
        <begin position="113"/>
        <end position="122"/>
    </location>
</feature>